<gene>
    <name evidence="1" type="ORF">GVO57_14445</name>
</gene>
<organism evidence="1 2">
    <name type="scientific">Sphingomonas changnyeongensis</name>
    <dbReference type="NCBI Taxonomy" id="2698679"/>
    <lineage>
        <taxon>Bacteria</taxon>
        <taxon>Pseudomonadati</taxon>
        <taxon>Pseudomonadota</taxon>
        <taxon>Alphaproteobacteria</taxon>
        <taxon>Sphingomonadales</taxon>
        <taxon>Sphingomonadaceae</taxon>
        <taxon>Sphingomonas</taxon>
    </lineage>
</organism>
<dbReference type="KEGG" id="schy:GVO57_14445"/>
<keyword evidence="1" id="KW-0614">Plasmid</keyword>
<dbReference type="AlphaFoldDB" id="A0A7Z2NZF1"/>
<keyword evidence="2" id="KW-1185">Reference proteome</keyword>
<sequence>MCTNQTIPQIGTRDNLINLTTAEIRENLTVVADILGLRGQALAACYVSMAVDQLNRRDILAAESDSAVAK</sequence>
<geneLocation type="plasmid" evidence="2">
    <name>pc33</name>
</geneLocation>
<name>A0A7Z2NZF1_9SPHN</name>
<reference evidence="1 2" key="1">
    <citation type="submission" date="2020-01" db="EMBL/GenBank/DDBJ databases">
        <title>Sphingomonas sp. C33 whole genome sequece.</title>
        <authorList>
            <person name="Park C."/>
        </authorList>
    </citation>
    <scope>NUCLEOTIDE SEQUENCE [LARGE SCALE GENOMIC DNA]</scope>
    <source>
        <strain evidence="1 2">C33</strain>
        <plasmid evidence="2">pc33</plasmid>
    </source>
</reference>
<proteinExistence type="predicted"/>
<dbReference type="RefSeq" id="WP_160594108.1">
    <property type="nucleotide sequence ID" value="NZ_CP047896.1"/>
</dbReference>
<dbReference type="EMBL" id="CP047896">
    <property type="protein sequence ID" value="QHL92074.1"/>
    <property type="molecule type" value="Genomic_DNA"/>
</dbReference>
<evidence type="ECO:0000313" key="1">
    <source>
        <dbReference type="EMBL" id="QHL92074.1"/>
    </source>
</evidence>
<dbReference type="Proteomes" id="UP000464468">
    <property type="component" value="Plasmid pC33"/>
</dbReference>
<accession>A0A7Z2NZF1</accession>
<protein>
    <submittedName>
        <fullName evidence="1">Uncharacterized protein</fullName>
    </submittedName>
</protein>
<evidence type="ECO:0000313" key="2">
    <source>
        <dbReference type="Proteomes" id="UP000464468"/>
    </source>
</evidence>